<reference evidence="1" key="1">
    <citation type="submission" date="2018-05" db="EMBL/GenBank/DDBJ databases">
        <authorList>
            <person name="Lanie J.A."/>
            <person name="Ng W.-L."/>
            <person name="Kazmierczak K.M."/>
            <person name="Andrzejewski T.M."/>
            <person name="Davidsen T.M."/>
            <person name="Wayne K.J."/>
            <person name="Tettelin H."/>
            <person name="Glass J.I."/>
            <person name="Rusch D."/>
            <person name="Podicherti R."/>
            <person name="Tsui H.-C.T."/>
            <person name="Winkler M.E."/>
        </authorList>
    </citation>
    <scope>NUCLEOTIDE SEQUENCE</scope>
</reference>
<protein>
    <submittedName>
        <fullName evidence="1">Uncharacterized protein</fullName>
    </submittedName>
</protein>
<feature type="non-terminal residue" evidence="1">
    <location>
        <position position="24"/>
    </location>
</feature>
<name>A0A381TYN7_9ZZZZ</name>
<proteinExistence type="predicted"/>
<dbReference type="EMBL" id="UINC01005376">
    <property type="protein sequence ID" value="SVA20934.1"/>
    <property type="molecule type" value="Genomic_DNA"/>
</dbReference>
<gene>
    <name evidence="1" type="ORF">METZ01_LOCUS73788</name>
</gene>
<accession>A0A381TYN7</accession>
<organism evidence="1">
    <name type="scientific">marine metagenome</name>
    <dbReference type="NCBI Taxonomy" id="408172"/>
    <lineage>
        <taxon>unclassified sequences</taxon>
        <taxon>metagenomes</taxon>
        <taxon>ecological metagenomes</taxon>
    </lineage>
</organism>
<feature type="non-terminal residue" evidence="1">
    <location>
        <position position="1"/>
    </location>
</feature>
<dbReference type="AlphaFoldDB" id="A0A381TYN7"/>
<sequence>IYMVIIKIKLRKFSCLAKGQKFHY</sequence>
<evidence type="ECO:0000313" key="1">
    <source>
        <dbReference type="EMBL" id="SVA20934.1"/>
    </source>
</evidence>